<feature type="transmembrane region" description="Helical" evidence="6">
    <location>
        <begin position="109"/>
        <end position="131"/>
    </location>
</feature>
<evidence type="ECO:0000259" key="7">
    <source>
        <dbReference type="Pfam" id="PF04138"/>
    </source>
</evidence>
<accession>A0ABY8CUM6</accession>
<evidence type="ECO:0000313" key="9">
    <source>
        <dbReference type="Proteomes" id="UP001235547"/>
    </source>
</evidence>
<dbReference type="EMBL" id="CP120370">
    <property type="protein sequence ID" value="WEX81612.1"/>
    <property type="molecule type" value="Genomic_DNA"/>
</dbReference>
<feature type="transmembrane region" description="Helical" evidence="6">
    <location>
        <begin position="20"/>
        <end position="43"/>
    </location>
</feature>
<proteinExistence type="inferred from homology"/>
<evidence type="ECO:0000256" key="4">
    <source>
        <dbReference type="ARBA" id="ARBA00022989"/>
    </source>
</evidence>
<keyword evidence="3 6" id="KW-0812">Transmembrane</keyword>
<reference evidence="8 9" key="1">
    <citation type="submission" date="2023-03" db="EMBL/GenBank/DDBJ databases">
        <authorList>
            <person name="Kaur S."/>
            <person name="Espinosa-Saiz D."/>
            <person name="Velazquez E."/>
            <person name="Menendez E."/>
            <person name="diCenzo G.C."/>
        </authorList>
    </citation>
    <scope>NUCLEOTIDE SEQUENCE [LARGE SCALE GENOMIC DNA]</scope>
    <source>
        <strain evidence="8 9">LMG 27395</strain>
    </source>
</reference>
<sequence>MMRHLLARYHTGRDRNVETLVRFALVGAVTTTLDFALFTALVAAGSAPVSANILSYSCGILVSYLLNRSWTFRAGRSHVQALKFVLSTLTGLLISTCLVAVLASLIPPALAKILSVPVVFAWNYLVARLWVFRI</sequence>
<evidence type="ECO:0000256" key="1">
    <source>
        <dbReference type="ARBA" id="ARBA00004141"/>
    </source>
</evidence>
<keyword evidence="4 6" id="KW-1133">Transmembrane helix</keyword>
<dbReference type="RefSeq" id="WP_280732367.1">
    <property type="nucleotide sequence ID" value="NZ_CP120367.1"/>
</dbReference>
<name>A0ABY8CUM6_9HYPH</name>
<feature type="transmembrane region" description="Helical" evidence="6">
    <location>
        <begin position="79"/>
        <end position="103"/>
    </location>
</feature>
<dbReference type="Proteomes" id="UP001235547">
    <property type="component" value="Chromosome 2"/>
</dbReference>
<comment type="subcellular location">
    <subcellularLocation>
        <location evidence="1">Membrane</location>
        <topology evidence="1">Multi-pass membrane protein</topology>
    </subcellularLocation>
</comment>
<feature type="transmembrane region" description="Helical" evidence="6">
    <location>
        <begin position="49"/>
        <end position="67"/>
    </location>
</feature>
<evidence type="ECO:0000256" key="2">
    <source>
        <dbReference type="ARBA" id="ARBA00009399"/>
    </source>
</evidence>
<comment type="similarity">
    <text evidence="2">Belongs to the GtrA family.</text>
</comment>
<evidence type="ECO:0000256" key="6">
    <source>
        <dbReference type="SAM" id="Phobius"/>
    </source>
</evidence>
<evidence type="ECO:0000256" key="3">
    <source>
        <dbReference type="ARBA" id="ARBA00022692"/>
    </source>
</evidence>
<evidence type="ECO:0000313" key="8">
    <source>
        <dbReference type="EMBL" id="WEX81612.1"/>
    </source>
</evidence>
<dbReference type="InterPro" id="IPR007267">
    <property type="entry name" value="GtrA_DPMS_TM"/>
</dbReference>
<feature type="domain" description="GtrA/DPMS transmembrane" evidence="7">
    <location>
        <begin position="22"/>
        <end position="132"/>
    </location>
</feature>
<keyword evidence="5 6" id="KW-0472">Membrane</keyword>
<dbReference type="PANTHER" id="PTHR38459">
    <property type="entry name" value="PROPHAGE BACTOPRENOL-LINKED GLUCOSE TRANSLOCASE HOMOLOG"/>
    <property type="match status" value="1"/>
</dbReference>
<dbReference type="InterPro" id="IPR051401">
    <property type="entry name" value="GtrA_CellWall_Glycosyl"/>
</dbReference>
<organism evidence="8 9">
    <name type="scientific">Sinorhizobium numidicum</name>
    <dbReference type="NCBI Taxonomy" id="680248"/>
    <lineage>
        <taxon>Bacteria</taxon>
        <taxon>Pseudomonadati</taxon>
        <taxon>Pseudomonadota</taxon>
        <taxon>Alphaproteobacteria</taxon>
        <taxon>Hyphomicrobiales</taxon>
        <taxon>Rhizobiaceae</taxon>
        <taxon>Sinorhizobium/Ensifer group</taxon>
        <taxon>Sinorhizobium</taxon>
    </lineage>
</organism>
<gene>
    <name evidence="8" type="ORF">PYH38_001051</name>
</gene>
<evidence type="ECO:0000256" key="5">
    <source>
        <dbReference type="ARBA" id="ARBA00023136"/>
    </source>
</evidence>
<dbReference type="PANTHER" id="PTHR38459:SF1">
    <property type="entry name" value="PROPHAGE BACTOPRENOL-LINKED GLUCOSE TRANSLOCASE HOMOLOG"/>
    <property type="match status" value="1"/>
</dbReference>
<dbReference type="Pfam" id="PF04138">
    <property type="entry name" value="GtrA_DPMS_TM"/>
    <property type="match status" value="1"/>
</dbReference>
<protein>
    <submittedName>
        <fullName evidence="8">GtrA family protein</fullName>
    </submittedName>
</protein>
<keyword evidence="9" id="KW-1185">Reference proteome</keyword>